<sequence length="303" mass="35359">MVSIIIPHWNGVDVLSECLESLKKTRYSDYEIIVVDNASTDNSVEWIKKDHSDIILVQNDKNYGYAGGCNRGAKVANGDYLVFLNNDTIQDQDWLVPLVRRMNSDSNIVAVQPKILNYFQRDLFDYAGGTGGHMDILCFPFTRGRMFLNQEVDKGQYDTAETCFWASGTAMMVRKDSFKMADGFDEIFFAHMEEIDLCWRFHAMGLDIWSEPKSVVFHKNAVSMPMYSHQKYYLNHRNAQLMLLGNYSLLLALYLGFIRFILELIACVYAMVKLDWNHVTGIIRAFWWLLFHPHRIWQKRKRF</sequence>
<comment type="similarity">
    <text evidence="1">Belongs to the glycosyltransferase 2 family.</text>
</comment>
<feature type="domain" description="Glycosyltransferase 2-like" evidence="5">
    <location>
        <begin position="3"/>
        <end position="112"/>
    </location>
</feature>
<evidence type="ECO:0000256" key="1">
    <source>
        <dbReference type="ARBA" id="ARBA00006739"/>
    </source>
</evidence>
<accession>A0A381VCC4</accession>
<gene>
    <name evidence="6" type="ORF">METZ01_LOCUS90866</name>
</gene>
<dbReference type="Gene3D" id="3.90.550.10">
    <property type="entry name" value="Spore Coat Polysaccharide Biosynthesis Protein SpsA, Chain A"/>
    <property type="match status" value="1"/>
</dbReference>
<feature type="transmembrane region" description="Helical" evidence="4">
    <location>
        <begin position="247"/>
        <end position="272"/>
    </location>
</feature>
<keyword evidence="3" id="KW-0808">Transferase</keyword>
<reference evidence="6" key="1">
    <citation type="submission" date="2018-05" db="EMBL/GenBank/DDBJ databases">
        <authorList>
            <person name="Lanie J.A."/>
            <person name="Ng W.-L."/>
            <person name="Kazmierczak K.M."/>
            <person name="Andrzejewski T.M."/>
            <person name="Davidsen T.M."/>
            <person name="Wayne K.J."/>
            <person name="Tettelin H."/>
            <person name="Glass J.I."/>
            <person name="Rusch D."/>
            <person name="Podicherti R."/>
            <person name="Tsui H.-C.T."/>
            <person name="Winkler M.E."/>
        </authorList>
    </citation>
    <scope>NUCLEOTIDE SEQUENCE</scope>
</reference>
<feature type="non-terminal residue" evidence="6">
    <location>
        <position position="303"/>
    </location>
</feature>
<dbReference type="CDD" id="cd04186">
    <property type="entry name" value="GT_2_like_c"/>
    <property type="match status" value="1"/>
</dbReference>
<organism evidence="6">
    <name type="scientific">marine metagenome</name>
    <dbReference type="NCBI Taxonomy" id="408172"/>
    <lineage>
        <taxon>unclassified sequences</taxon>
        <taxon>metagenomes</taxon>
        <taxon>ecological metagenomes</taxon>
    </lineage>
</organism>
<evidence type="ECO:0000256" key="2">
    <source>
        <dbReference type="ARBA" id="ARBA00022676"/>
    </source>
</evidence>
<keyword evidence="4" id="KW-0812">Transmembrane</keyword>
<evidence type="ECO:0000256" key="4">
    <source>
        <dbReference type="SAM" id="Phobius"/>
    </source>
</evidence>
<dbReference type="AlphaFoldDB" id="A0A381VCC4"/>
<proteinExistence type="inferred from homology"/>
<dbReference type="SUPFAM" id="SSF53448">
    <property type="entry name" value="Nucleotide-diphospho-sugar transferases"/>
    <property type="match status" value="1"/>
</dbReference>
<dbReference type="InterPro" id="IPR001173">
    <property type="entry name" value="Glyco_trans_2-like"/>
</dbReference>
<evidence type="ECO:0000259" key="5">
    <source>
        <dbReference type="Pfam" id="PF00535"/>
    </source>
</evidence>
<dbReference type="EMBL" id="UINC01008446">
    <property type="protein sequence ID" value="SVA38012.1"/>
    <property type="molecule type" value="Genomic_DNA"/>
</dbReference>
<protein>
    <recommendedName>
        <fullName evidence="5">Glycosyltransferase 2-like domain-containing protein</fullName>
    </recommendedName>
</protein>
<dbReference type="InterPro" id="IPR029044">
    <property type="entry name" value="Nucleotide-diphossugar_trans"/>
</dbReference>
<evidence type="ECO:0000313" key="6">
    <source>
        <dbReference type="EMBL" id="SVA38012.1"/>
    </source>
</evidence>
<name>A0A381VCC4_9ZZZZ</name>
<dbReference type="GO" id="GO:0016757">
    <property type="term" value="F:glycosyltransferase activity"/>
    <property type="evidence" value="ECO:0007669"/>
    <property type="project" value="UniProtKB-KW"/>
</dbReference>
<keyword evidence="4" id="KW-0472">Membrane</keyword>
<dbReference type="PANTHER" id="PTHR43179:SF12">
    <property type="entry name" value="GALACTOFURANOSYLTRANSFERASE GLFT2"/>
    <property type="match status" value="1"/>
</dbReference>
<keyword evidence="4" id="KW-1133">Transmembrane helix</keyword>
<evidence type="ECO:0000256" key="3">
    <source>
        <dbReference type="ARBA" id="ARBA00022679"/>
    </source>
</evidence>
<dbReference type="PANTHER" id="PTHR43179">
    <property type="entry name" value="RHAMNOSYLTRANSFERASE WBBL"/>
    <property type="match status" value="1"/>
</dbReference>
<feature type="non-terminal residue" evidence="6">
    <location>
        <position position="1"/>
    </location>
</feature>
<keyword evidence="2" id="KW-0328">Glycosyltransferase</keyword>
<dbReference type="Pfam" id="PF00535">
    <property type="entry name" value="Glycos_transf_2"/>
    <property type="match status" value="1"/>
</dbReference>